<evidence type="ECO:0000313" key="2">
    <source>
        <dbReference type="EMBL" id="KAL2267454.1"/>
    </source>
</evidence>
<evidence type="ECO:0000256" key="1">
    <source>
        <dbReference type="SAM" id="MobiDB-lite"/>
    </source>
</evidence>
<comment type="caution">
    <text evidence="2">The sequence shown here is derived from an EMBL/GenBank/DDBJ whole genome shotgun (WGS) entry which is preliminary data.</text>
</comment>
<dbReference type="Proteomes" id="UP001600064">
    <property type="component" value="Unassembled WGS sequence"/>
</dbReference>
<gene>
    <name evidence="2" type="ORF">VTJ83DRAFT_4731</name>
</gene>
<keyword evidence="3" id="KW-1185">Reference proteome</keyword>
<evidence type="ECO:0000313" key="3">
    <source>
        <dbReference type="Proteomes" id="UP001600064"/>
    </source>
</evidence>
<sequence>MRFSGKSIGLLAVGGPLWTALPVRLPPRRVPPVTRPQSPRAPATPPGPSQAPPAQAAKPSSVGASTGTEQRQGSSSSQHPPP</sequence>
<feature type="compositionally biased region" description="Polar residues" evidence="1">
    <location>
        <begin position="62"/>
        <end position="82"/>
    </location>
</feature>
<feature type="region of interest" description="Disordered" evidence="1">
    <location>
        <begin position="22"/>
        <end position="82"/>
    </location>
</feature>
<feature type="compositionally biased region" description="Low complexity" evidence="1">
    <location>
        <begin position="52"/>
        <end position="61"/>
    </location>
</feature>
<accession>A0ABR4DBQ3</accession>
<proteinExistence type="predicted"/>
<dbReference type="RefSeq" id="XP_070866181.1">
    <property type="nucleotide sequence ID" value="XM_071011253.1"/>
</dbReference>
<protein>
    <submittedName>
        <fullName evidence="2">Uncharacterized protein</fullName>
    </submittedName>
</protein>
<organism evidence="2 3">
    <name type="scientific">Remersonia thermophila</name>
    <dbReference type="NCBI Taxonomy" id="72144"/>
    <lineage>
        <taxon>Eukaryota</taxon>
        <taxon>Fungi</taxon>
        <taxon>Dikarya</taxon>
        <taxon>Ascomycota</taxon>
        <taxon>Pezizomycotina</taxon>
        <taxon>Sordariomycetes</taxon>
        <taxon>Sordariomycetidae</taxon>
        <taxon>Sordariales</taxon>
        <taxon>Sordariales incertae sedis</taxon>
        <taxon>Remersonia</taxon>
    </lineage>
</organism>
<dbReference type="EMBL" id="JAZGUE010000004">
    <property type="protein sequence ID" value="KAL2267454.1"/>
    <property type="molecule type" value="Genomic_DNA"/>
</dbReference>
<feature type="compositionally biased region" description="Pro residues" evidence="1">
    <location>
        <begin position="24"/>
        <end position="34"/>
    </location>
</feature>
<name>A0ABR4DBQ3_9PEZI</name>
<reference evidence="2 3" key="1">
    <citation type="journal article" date="2024" name="Commun. Biol.">
        <title>Comparative genomic analysis of thermophilic fungi reveals convergent evolutionary adaptations and gene losses.</title>
        <authorList>
            <person name="Steindorff A.S."/>
            <person name="Aguilar-Pontes M.V."/>
            <person name="Robinson A.J."/>
            <person name="Andreopoulos B."/>
            <person name="LaButti K."/>
            <person name="Kuo A."/>
            <person name="Mondo S."/>
            <person name="Riley R."/>
            <person name="Otillar R."/>
            <person name="Haridas S."/>
            <person name="Lipzen A."/>
            <person name="Grimwood J."/>
            <person name="Schmutz J."/>
            <person name="Clum A."/>
            <person name="Reid I.D."/>
            <person name="Moisan M.C."/>
            <person name="Butler G."/>
            <person name="Nguyen T.T.M."/>
            <person name="Dewar K."/>
            <person name="Conant G."/>
            <person name="Drula E."/>
            <person name="Henrissat B."/>
            <person name="Hansel C."/>
            <person name="Singer S."/>
            <person name="Hutchinson M.I."/>
            <person name="de Vries R.P."/>
            <person name="Natvig D.O."/>
            <person name="Powell A.J."/>
            <person name="Tsang A."/>
            <person name="Grigoriev I.V."/>
        </authorList>
    </citation>
    <scope>NUCLEOTIDE SEQUENCE [LARGE SCALE GENOMIC DNA]</scope>
    <source>
        <strain evidence="2 3">ATCC 22073</strain>
    </source>
</reference>
<dbReference type="GeneID" id="98125897"/>
<feature type="compositionally biased region" description="Pro residues" evidence="1">
    <location>
        <begin position="42"/>
        <end position="51"/>
    </location>
</feature>